<comment type="caution">
    <text evidence="1">The sequence shown here is derived from an EMBL/GenBank/DDBJ whole genome shotgun (WGS) entry which is preliminary data.</text>
</comment>
<name>A0A9J6APN5_SOLCO</name>
<evidence type="ECO:0000313" key="1">
    <source>
        <dbReference type="EMBL" id="KAG5626550.1"/>
    </source>
</evidence>
<evidence type="ECO:0000313" key="2">
    <source>
        <dbReference type="Proteomes" id="UP000824120"/>
    </source>
</evidence>
<organism evidence="1 2">
    <name type="scientific">Solanum commersonii</name>
    <name type="common">Commerson's wild potato</name>
    <name type="synonym">Commerson's nightshade</name>
    <dbReference type="NCBI Taxonomy" id="4109"/>
    <lineage>
        <taxon>Eukaryota</taxon>
        <taxon>Viridiplantae</taxon>
        <taxon>Streptophyta</taxon>
        <taxon>Embryophyta</taxon>
        <taxon>Tracheophyta</taxon>
        <taxon>Spermatophyta</taxon>
        <taxon>Magnoliopsida</taxon>
        <taxon>eudicotyledons</taxon>
        <taxon>Gunneridae</taxon>
        <taxon>Pentapetalae</taxon>
        <taxon>asterids</taxon>
        <taxon>lamiids</taxon>
        <taxon>Solanales</taxon>
        <taxon>Solanaceae</taxon>
        <taxon>Solanoideae</taxon>
        <taxon>Solaneae</taxon>
        <taxon>Solanum</taxon>
    </lineage>
</organism>
<protein>
    <submittedName>
        <fullName evidence="1">Uncharacterized protein</fullName>
    </submittedName>
</protein>
<proteinExistence type="predicted"/>
<accession>A0A9J6APN5</accession>
<sequence length="70" mass="8127">MLVHRRQRGIFWPSGKPERMESIRGPWWFAGVVNGTEKGRKTVERGTRLVRSKELVRQLMVFGFVEIGEG</sequence>
<keyword evidence="2" id="KW-1185">Reference proteome</keyword>
<reference evidence="1 2" key="1">
    <citation type="submission" date="2020-09" db="EMBL/GenBank/DDBJ databases">
        <title>De no assembly of potato wild relative species, Solanum commersonii.</title>
        <authorList>
            <person name="Cho K."/>
        </authorList>
    </citation>
    <scope>NUCLEOTIDE SEQUENCE [LARGE SCALE GENOMIC DNA]</scope>
    <source>
        <strain evidence="1">LZ3.2</strain>
        <tissue evidence="1">Leaf</tissue>
    </source>
</reference>
<gene>
    <name evidence="1" type="ORF">H5410_011768</name>
</gene>
<dbReference type="EMBL" id="JACXVP010000002">
    <property type="protein sequence ID" value="KAG5626550.1"/>
    <property type="molecule type" value="Genomic_DNA"/>
</dbReference>
<dbReference type="Proteomes" id="UP000824120">
    <property type="component" value="Chromosome 2"/>
</dbReference>
<dbReference type="AlphaFoldDB" id="A0A9J6APN5"/>